<reference evidence="12 13" key="2">
    <citation type="submission" date="2018-11" db="EMBL/GenBank/DDBJ databases">
        <authorList>
            <consortium name="Pathogen Informatics"/>
        </authorList>
    </citation>
    <scope>NUCLEOTIDE SEQUENCE [LARGE SCALE GENOMIC DNA]</scope>
</reference>
<dbReference type="GO" id="GO:0090374">
    <property type="term" value="P:oligopeptide export from mitochondrion"/>
    <property type="evidence" value="ECO:0007669"/>
    <property type="project" value="TreeGrafter"/>
</dbReference>
<dbReference type="SMART" id="SM00382">
    <property type="entry name" value="AAA"/>
    <property type="match status" value="2"/>
</dbReference>
<feature type="transmembrane region" description="Helical" evidence="9">
    <location>
        <begin position="46"/>
        <end position="66"/>
    </location>
</feature>
<keyword evidence="6" id="KW-0067">ATP-binding</keyword>
<evidence type="ECO:0000259" key="10">
    <source>
        <dbReference type="PROSITE" id="PS50893"/>
    </source>
</evidence>
<evidence type="ECO:0000259" key="11">
    <source>
        <dbReference type="PROSITE" id="PS50929"/>
    </source>
</evidence>
<keyword evidence="7 9" id="KW-1133">Transmembrane helix</keyword>
<proteinExistence type="inferred from homology"/>
<evidence type="ECO:0000256" key="6">
    <source>
        <dbReference type="ARBA" id="ARBA00022840"/>
    </source>
</evidence>
<evidence type="ECO:0000256" key="5">
    <source>
        <dbReference type="ARBA" id="ARBA00022741"/>
    </source>
</evidence>
<feature type="domain" description="ABC transporter" evidence="10">
    <location>
        <begin position="853"/>
        <end position="1071"/>
    </location>
</feature>
<feature type="transmembrane region" description="Helical" evidence="9">
    <location>
        <begin position="20"/>
        <end position="40"/>
    </location>
</feature>
<dbReference type="GO" id="GO:0005743">
    <property type="term" value="C:mitochondrial inner membrane"/>
    <property type="evidence" value="ECO:0007669"/>
    <property type="project" value="TreeGrafter"/>
</dbReference>
<evidence type="ECO:0000256" key="2">
    <source>
        <dbReference type="ARBA" id="ARBA00007577"/>
    </source>
</evidence>
<dbReference type="GO" id="GO:0015421">
    <property type="term" value="F:ABC-type oligopeptide transporter activity"/>
    <property type="evidence" value="ECO:0007669"/>
    <property type="project" value="TreeGrafter"/>
</dbReference>
<dbReference type="PANTHER" id="PTHR43394:SF27">
    <property type="entry name" value="ATP-DEPENDENT TRANSLOCASE ABCB1-LIKE"/>
    <property type="match status" value="1"/>
</dbReference>
<keyword evidence="13" id="KW-1185">Reference proteome</keyword>
<reference evidence="14" key="1">
    <citation type="submission" date="2016-04" db="UniProtKB">
        <authorList>
            <consortium name="WormBaseParasite"/>
        </authorList>
    </citation>
    <scope>IDENTIFICATION</scope>
</reference>
<dbReference type="GO" id="GO:0005524">
    <property type="term" value="F:ATP binding"/>
    <property type="evidence" value="ECO:0007669"/>
    <property type="project" value="UniProtKB-KW"/>
</dbReference>
<dbReference type="OrthoDB" id="6500128at2759"/>
<dbReference type="PROSITE" id="PS50893">
    <property type="entry name" value="ABC_TRANSPORTER_2"/>
    <property type="match status" value="2"/>
</dbReference>
<sequence>MEEHWGRNIDKIKDGIGDKIGLILRGVIMFITCVVIGLIYEWRITVVLIGMGPVSAALMSSMARLVDRASVQQMEAAGHAGAIVEESIMNVKTIAACNGQETVIERYAKALSRGRKYALKIYAFAGLFDGLFFVAMYIFFAAGFYYGAYLYKIHIVLDPGSVFIVANSIQFGSYYLGVLSPHLMAMMNARVAAAVIYRTIDRISPIDGTSADGVKLSNVLGDVEFKDVHFAYPTRPKMSILNGLSWRVLPGETVALIGLITRLYESLSGEISIDGVDVKKFNIDWLRNIVSVVQQEPLLFNGSINENIRLGNPSLTDQQIIEVCKTANAHDFIEKLAMGYETSIGAGGVQLSGGQKQRVAIARAIARNPKILLLDEATSALDAESEIIVQNALKKASVGRTTIVIAHRLSTLRDANRVIVLDRGKVAEIGSHKQLAERENGMYAALVRSQQFKEEAAKKGSLTRSDEVSIPIQRADFTNSSRTAKSTAVSNVIEERNEDGEVEISVSSNKAKMKQRKGLWQVYTNADGHYGKLISAFLMSIIRGMELPAYALMFEFAFNGFSLDDGNSMMEQILVVLIMAVALGIACLVAIFAATISCGWTAESVVDSLKLRALRNVLYQDASYFDDPNRSQAVTVTRISTDAPNIKAALDQRMMQIVSNFAAVIACVVMALAFSWEIGLMGLTCFIALIIGLYLAADQMQHYNDLAISNDLTGQLAIEIVEQVRTIQLITREEYFHSEYDHQLRNVLKYQKKSAPCEALLFAVTSSFMYFSDMASYALGIPLIYHGFATPNHIFTAALAITTGGWALIMVSGCLNTFILAAPASDSLFRIINAKSVIGEIDAGLRPSISGETRLKKVRFSYPTRPHQKILNGLSLTARKGQTIAIVGPSGSGKTTVIALLERFYQYNDGDLTIDGCSVHDMSLHYLREHMALVGQEAALLSGTIAENILLGTTGKTIDDIRAACKMANAHKFIEATPMGYETEVGERGAQLSGGQKQRIAIARALVRNPTILLLDEATSALDADSERVFDEIILSISAQRIFASFEDEITQILSPQFNKHSIKQVLVEHA</sequence>
<dbReference type="InterPro" id="IPR011527">
    <property type="entry name" value="ABC1_TM_dom"/>
</dbReference>
<dbReference type="Gene3D" id="1.20.1560.10">
    <property type="entry name" value="ABC transporter type 1, transmembrane domain"/>
    <property type="match status" value="2"/>
</dbReference>
<evidence type="ECO:0000256" key="9">
    <source>
        <dbReference type="SAM" id="Phobius"/>
    </source>
</evidence>
<dbReference type="SUPFAM" id="SSF52540">
    <property type="entry name" value="P-loop containing nucleoside triphosphate hydrolases"/>
    <property type="match status" value="2"/>
</dbReference>
<feature type="transmembrane region" description="Helical" evidence="9">
    <location>
        <begin position="657"/>
        <end position="674"/>
    </location>
</feature>
<evidence type="ECO:0000313" key="13">
    <source>
        <dbReference type="Proteomes" id="UP000267096"/>
    </source>
</evidence>
<feature type="transmembrane region" description="Helical" evidence="9">
    <location>
        <begin position="160"/>
        <end position="180"/>
    </location>
</feature>
<dbReference type="Pfam" id="PF00005">
    <property type="entry name" value="ABC_tran"/>
    <property type="match status" value="2"/>
</dbReference>
<dbReference type="AlphaFoldDB" id="A0A0M3JSZ7"/>
<feature type="domain" description="ABC transmembrane type-1" evidence="11">
    <location>
        <begin position="536"/>
        <end position="820"/>
    </location>
</feature>
<dbReference type="InterPro" id="IPR039421">
    <property type="entry name" value="Type_1_exporter"/>
</dbReference>
<feature type="transmembrane region" description="Helical" evidence="9">
    <location>
        <begin position="121"/>
        <end position="148"/>
    </location>
</feature>
<evidence type="ECO:0000313" key="14">
    <source>
        <dbReference type="WBParaSite" id="ASIM_0001112501-mRNA-1"/>
    </source>
</evidence>
<dbReference type="PROSITE" id="PS00211">
    <property type="entry name" value="ABC_TRANSPORTER_1"/>
    <property type="match status" value="2"/>
</dbReference>
<keyword evidence="3" id="KW-0813">Transport</keyword>
<dbReference type="GO" id="GO:0016887">
    <property type="term" value="F:ATP hydrolysis activity"/>
    <property type="evidence" value="ECO:0007669"/>
    <property type="project" value="InterPro"/>
</dbReference>
<dbReference type="FunFam" id="3.40.50.300:FF:000604">
    <property type="entry name" value="ABC transporter B family member 28"/>
    <property type="match status" value="1"/>
</dbReference>
<dbReference type="Gene3D" id="3.40.50.300">
    <property type="entry name" value="P-loop containing nucleotide triphosphate hydrolases"/>
    <property type="match status" value="2"/>
</dbReference>
<feature type="domain" description="ABC transmembrane type-1" evidence="11">
    <location>
        <begin position="7"/>
        <end position="188"/>
    </location>
</feature>
<gene>
    <name evidence="12" type="ORF">ASIM_LOCUS10683</name>
</gene>
<keyword evidence="4 9" id="KW-0812">Transmembrane</keyword>
<evidence type="ECO:0000256" key="3">
    <source>
        <dbReference type="ARBA" id="ARBA00022448"/>
    </source>
</evidence>
<feature type="domain" description="ABC transporter" evidence="10">
    <location>
        <begin position="223"/>
        <end position="448"/>
    </location>
</feature>
<dbReference type="InterPro" id="IPR017871">
    <property type="entry name" value="ABC_transporter-like_CS"/>
</dbReference>
<feature type="transmembrane region" description="Helical" evidence="9">
    <location>
        <begin position="759"/>
        <end position="785"/>
    </location>
</feature>
<feature type="transmembrane region" description="Helical" evidence="9">
    <location>
        <begin position="533"/>
        <end position="553"/>
    </location>
</feature>
<evidence type="ECO:0000256" key="7">
    <source>
        <dbReference type="ARBA" id="ARBA00022989"/>
    </source>
</evidence>
<dbReference type="EMBL" id="UYRR01031012">
    <property type="protein sequence ID" value="VDK43441.1"/>
    <property type="molecule type" value="Genomic_DNA"/>
</dbReference>
<keyword evidence="8 9" id="KW-0472">Membrane</keyword>
<dbReference type="Proteomes" id="UP000267096">
    <property type="component" value="Unassembled WGS sequence"/>
</dbReference>
<protein>
    <submittedName>
        <fullName evidence="14">ABC transporter, ATP-binding protein</fullName>
    </submittedName>
</protein>
<organism evidence="14">
    <name type="scientific">Anisakis simplex</name>
    <name type="common">Herring worm</name>
    <dbReference type="NCBI Taxonomy" id="6269"/>
    <lineage>
        <taxon>Eukaryota</taxon>
        <taxon>Metazoa</taxon>
        <taxon>Ecdysozoa</taxon>
        <taxon>Nematoda</taxon>
        <taxon>Chromadorea</taxon>
        <taxon>Rhabditida</taxon>
        <taxon>Spirurina</taxon>
        <taxon>Ascaridomorpha</taxon>
        <taxon>Ascaridoidea</taxon>
        <taxon>Anisakidae</taxon>
        <taxon>Anisakis</taxon>
        <taxon>Anisakis simplex complex</taxon>
    </lineage>
</organism>
<name>A0A0M3JSZ7_ANISI</name>
<dbReference type="Pfam" id="PF00664">
    <property type="entry name" value="ABC_membrane"/>
    <property type="match status" value="2"/>
</dbReference>
<accession>A0A0M3JSZ7</accession>
<dbReference type="FunFam" id="3.40.50.300:FF:001797">
    <property type="entry name" value="ABC transporter, putative"/>
    <property type="match status" value="1"/>
</dbReference>
<dbReference type="InterPro" id="IPR003439">
    <property type="entry name" value="ABC_transporter-like_ATP-bd"/>
</dbReference>
<feature type="transmembrane region" description="Helical" evidence="9">
    <location>
        <begin position="797"/>
        <end position="822"/>
    </location>
</feature>
<comment type="subcellular location">
    <subcellularLocation>
        <location evidence="1">Membrane</location>
        <topology evidence="1">Multi-pass membrane protein</topology>
    </subcellularLocation>
</comment>
<dbReference type="PANTHER" id="PTHR43394">
    <property type="entry name" value="ATP-DEPENDENT PERMEASE MDL1, MITOCHONDRIAL"/>
    <property type="match status" value="1"/>
</dbReference>
<dbReference type="CDD" id="cd18577">
    <property type="entry name" value="ABC_6TM_Pgp_ABCB1_D1_like"/>
    <property type="match status" value="1"/>
</dbReference>
<dbReference type="CDD" id="cd18578">
    <property type="entry name" value="ABC_6TM_Pgp_ABCB1_D2_like"/>
    <property type="match status" value="1"/>
</dbReference>
<dbReference type="WBParaSite" id="ASIM_0001112501-mRNA-1">
    <property type="protein sequence ID" value="ASIM_0001112501-mRNA-1"/>
    <property type="gene ID" value="ASIM_0001112501"/>
</dbReference>
<dbReference type="InterPro" id="IPR027417">
    <property type="entry name" value="P-loop_NTPase"/>
</dbReference>
<evidence type="ECO:0000313" key="12">
    <source>
        <dbReference type="EMBL" id="VDK43441.1"/>
    </source>
</evidence>
<comment type="similarity">
    <text evidence="2">Belongs to the ABC transporter superfamily. ABCB family. Multidrug resistance exporter (TC 3.A.1.201) subfamily.</text>
</comment>
<dbReference type="InterPro" id="IPR036640">
    <property type="entry name" value="ABC1_TM_sf"/>
</dbReference>
<dbReference type="PROSITE" id="PS50929">
    <property type="entry name" value="ABC_TM1F"/>
    <property type="match status" value="2"/>
</dbReference>
<feature type="transmembrane region" description="Helical" evidence="9">
    <location>
        <begin position="573"/>
        <end position="602"/>
    </location>
</feature>
<feature type="transmembrane region" description="Helical" evidence="9">
    <location>
        <begin position="680"/>
        <end position="697"/>
    </location>
</feature>
<evidence type="ECO:0000256" key="8">
    <source>
        <dbReference type="ARBA" id="ARBA00023136"/>
    </source>
</evidence>
<dbReference type="SUPFAM" id="SSF90123">
    <property type="entry name" value="ABC transporter transmembrane region"/>
    <property type="match status" value="2"/>
</dbReference>
<evidence type="ECO:0000256" key="4">
    <source>
        <dbReference type="ARBA" id="ARBA00022692"/>
    </source>
</evidence>
<keyword evidence="5" id="KW-0547">Nucleotide-binding</keyword>
<dbReference type="InterPro" id="IPR003593">
    <property type="entry name" value="AAA+_ATPase"/>
</dbReference>
<evidence type="ECO:0000256" key="1">
    <source>
        <dbReference type="ARBA" id="ARBA00004141"/>
    </source>
</evidence>